<sequence>MSFENLKNIVLENQLKQNSISKEIVEFLRQKQKELIPLTQNIMLAQDQLDVKFGHDGCFEEIETQEFNEEFNALYDLDARIFGYNLTQDEQKAIMGSKN</sequence>
<organism evidence="1">
    <name type="scientific">Nitrosopumilaceae spindle-shaped virus</name>
    <dbReference type="NCBI Taxonomy" id="3065433"/>
    <lineage>
        <taxon>Viruses</taxon>
    </lineage>
</organism>
<protein>
    <submittedName>
        <fullName evidence="1">ORF8</fullName>
    </submittedName>
</protein>
<name>A0AAT9J7A0_9VIRU</name>
<reference evidence="1" key="1">
    <citation type="journal article" date="2024" name="Environ. Microbiol. Rep.">
        <title>Hiding in plain sight: The discovery of complete genomes of 11 hypothetical spindle-shaped viruses that putatively infect mesophilic ammonia-oxidizing archaea.</title>
        <authorList>
            <person name="Ni Y."/>
            <person name="Xu T."/>
            <person name="Yan S."/>
            <person name="Chen L."/>
            <person name="Wang Y."/>
        </authorList>
    </citation>
    <scope>NUCLEOTIDE SEQUENCE</scope>
    <source>
        <strain evidence="1">NBC1</strain>
    </source>
</reference>
<reference evidence="1" key="2">
    <citation type="submission" date="2024-03" db="EMBL/GenBank/DDBJ databases">
        <authorList>
            <person name="Ni Y."/>
            <person name="Xu T."/>
            <person name="Yan S."/>
            <person name="Chen L."/>
            <person name="Wang Y."/>
        </authorList>
    </citation>
    <scope>NUCLEOTIDE SEQUENCE</scope>
    <source>
        <strain evidence="1">NBC1</strain>
    </source>
</reference>
<evidence type="ECO:0000313" key="1">
    <source>
        <dbReference type="EMBL" id="DBA51866.1"/>
    </source>
</evidence>
<dbReference type="EMBL" id="BK067786">
    <property type="protein sequence ID" value="DBA51866.1"/>
    <property type="molecule type" value="Genomic_DNA"/>
</dbReference>
<accession>A0AAT9J7A0</accession>
<proteinExistence type="predicted"/>